<accession>A0AAV1BD23</accession>
<evidence type="ECO:0000313" key="2">
    <source>
        <dbReference type="Proteomes" id="UP001157006"/>
    </source>
</evidence>
<keyword evidence="2" id="KW-1185">Reference proteome</keyword>
<name>A0AAV1BD23_VICFA</name>
<sequence>MPQFLLSQSRYTNLFTDIELQEIHIGNLMMKLPRGECKEIQASGFSSFFSHSGSELWEIEWLSDDGSIESWRFMDDEIEIAARRLRIGSELVSSLMELRRSIEEDYEVVM</sequence>
<dbReference type="EMBL" id="OX451741">
    <property type="protein sequence ID" value="CAI8619618.1"/>
    <property type="molecule type" value="Genomic_DNA"/>
</dbReference>
<organism evidence="1 2">
    <name type="scientific">Vicia faba</name>
    <name type="common">Broad bean</name>
    <name type="synonym">Faba vulgaris</name>
    <dbReference type="NCBI Taxonomy" id="3906"/>
    <lineage>
        <taxon>Eukaryota</taxon>
        <taxon>Viridiplantae</taxon>
        <taxon>Streptophyta</taxon>
        <taxon>Embryophyta</taxon>
        <taxon>Tracheophyta</taxon>
        <taxon>Spermatophyta</taxon>
        <taxon>Magnoliopsida</taxon>
        <taxon>eudicotyledons</taxon>
        <taxon>Gunneridae</taxon>
        <taxon>Pentapetalae</taxon>
        <taxon>rosids</taxon>
        <taxon>fabids</taxon>
        <taxon>Fabales</taxon>
        <taxon>Fabaceae</taxon>
        <taxon>Papilionoideae</taxon>
        <taxon>50 kb inversion clade</taxon>
        <taxon>NPAAA clade</taxon>
        <taxon>Hologalegina</taxon>
        <taxon>IRL clade</taxon>
        <taxon>Fabeae</taxon>
        <taxon>Vicia</taxon>
    </lineage>
</organism>
<evidence type="ECO:0008006" key="3">
    <source>
        <dbReference type="Google" id="ProtNLM"/>
    </source>
</evidence>
<dbReference type="AlphaFoldDB" id="A0AAV1BD23"/>
<proteinExistence type="predicted"/>
<protein>
    <recommendedName>
        <fullName evidence="3">DUF4178 domain-containing protein</fullName>
    </recommendedName>
</protein>
<dbReference type="Proteomes" id="UP001157006">
    <property type="component" value="Chromosome 6"/>
</dbReference>
<reference evidence="1 2" key="1">
    <citation type="submission" date="2023-01" db="EMBL/GenBank/DDBJ databases">
        <authorList>
            <person name="Kreplak J."/>
        </authorList>
    </citation>
    <scope>NUCLEOTIDE SEQUENCE [LARGE SCALE GENOMIC DNA]</scope>
</reference>
<gene>
    <name evidence="1" type="ORF">VFH_VI179840</name>
</gene>
<evidence type="ECO:0000313" key="1">
    <source>
        <dbReference type="EMBL" id="CAI8619618.1"/>
    </source>
</evidence>